<evidence type="ECO:0000259" key="3">
    <source>
        <dbReference type="Pfam" id="PF07627"/>
    </source>
</evidence>
<dbReference type="InterPro" id="IPR013042">
    <property type="entry name" value="DUF1592"/>
</dbReference>
<feature type="domain" description="DUF1585" evidence="1">
    <location>
        <begin position="760"/>
        <end position="832"/>
    </location>
</feature>
<dbReference type="InterPro" id="IPR013043">
    <property type="entry name" value="DUF1595"/>
</dbReference>
<dbReference type="InterPro" id="IPR013036">
    <property type="entry name" value="DUF1587"/>
</dbReference>
<feature type="domain" description="DUF1587" evidence="2">
    <location>
        <begin position="144"/>
        <end position="208"/>
    </location>
</feature>
<feature type="domain" description="DUF1592" evidence="4">
    <location>
        <begin position="496"/>
        <end position="622"/>
    </location>
</feature>
<feature type="domain" description="DUF1595" evidence="6">
    <location>
        <begin position="429"/>
        <end position="487"/>
    </location>
</feature>
<gene>
    <name evidence="7" type="ORF">Pla100_04530</name>
</gene>
<evidence type="ECO:0000259" key="5">
    <source>
        <dbReference type="Pfam" id="PF07635"/>
    </source>
</evidence>
<accession>A0A5C6AWT0</accession>
<dbReference type="InterPro" id="IPR011478">
    <property type="entry name" value="DUF1585"/>
</dbReference>
<evidence type="ECO:0000259" key="6">
    <source>
        <dbReference type="Pfam" id="PF07637"/>
    </source>
</evidence>
<evidence type="ECO:0000313" key="8">
    <source>
        <dbReference type="Proteomes" id="UP000316213"/>
    </source>
</evidence>
<feature type="domain" description="DUF1588" evidence="3">
    <location>
        <begin position="641"/>
        <end position="740"/>
    </location>
</feature>
<reference evidence="7 8" key="1">
    <citation type="submission" date="2019-02" db="EMBL/GenBank/DDBJ databases">
        <title>Deep-cultivation of Planctomycetes and their phenomic and genomic characterization uncovers novel biology.</title>
        <authorList>
            <person name="Wiegand S."/>
            <person name="Jogler M."/>
            <person name="Boedeker C."/>
            <person name="Pinto D."/>
            <person name="Vollmers J."/>
            <person name="Rivas-Marin E."/>
            <person name="Kohn T."/>
            <person name="Peeters S.H."/>
            <person name="Heuer A."/>
            <person name="Rast P."/>
            <person name="Oberbeckmann S."/>
            <person name="Bunk B."/>
            <person name="Jeske O."/>
            <person name="Meyerdierks A."/>
            <person name="Storesund J.E."/>
            <person name="Kallscheuer N."/>
            <person name="Luecker S."/>
            <person name="Lage O.M."/>
            <person name="Pohl T."/>
            <person name="Merkel B.J."/>
            <person name="Hornburger P."/>
            <person name="Mueller R.-W."/>
            <person name="Bruemmer F."/>
            <person name="Labrenz M."/>
            <person name="Spormann A.M."/>
            <person name="Op Den Camp H."/>
            <person name="Overmann J."/>
            <person name="Amann R."/>
            <person name="Jetten M.S.M."/>
            <person name="Mascher T."/>
            <person name="Medema M.H."/>
            <person name="Devos D.P."/>
            <person name="Kaster A.-K."/>
            <person name="Ovreas L."/>
            <person name="Rohde M."/>
            <person name="Galperin M.Y."/>
            <person name="Jogler C."/>
        </authorList>
    </citation>
    <scope>NUCLEOTIDE SEQUENCE [LARGE SCALE GENOMIC DNA]</scope>
    <source>
        <strain evidence="7 8">Pla100</strain>
    </source>
</reference>
<dbReference type="InterPro" id="IPR013039">
    <property type="entry name" value="DUF1588"/>
</dbReference>
<feature type="domain" description="Cytochrome C Planctomycete-type" evidence="5">
    <location>
        <begin position="59"/>
        <end position="106"/>
    </location>
</feature>
<dbReference type="Pfam" id="PF07626">
    <property type="entry name" value="PSD3"/>
    <property type="match status" value="1"/>
</dbReference>
<dbReference type="Pfam" id="PF07627">
    <property type="entry name" value="PSCyt3"/>
    <property type="match status" value="1"/>
</dbReference>
<dbReference type="Pfam" id="PF07637">
    <property type="entry name" value="PSD5"/>
    <property type="match status" value="1"/>
</dbReference>
<evidence type="ECO:0000313" key="7">
    <source>
        <dbReference type="EMBL" id="TWU03526.1"/>
    </source>
</evidence>
<sequence>MSNLVISSSGVPLNSRSMHSWPYGFLLKSTWSFIVFAFFSGAAFASNAEPFESFLAEHCFRCHGPQTEEGDIRIDQLSRDFKAGVDSHHWAEALDKLNSGEMPPKDEPQPTQDEIAAFVTKLDSLLKEGRAARMAARPAVSHYRLSRKEYQNTVYDLLGVRYDPAKPGELNEDTLWHGYERIGSQLSLSPSHVDRFYRAADIVLDRAFPATSSDARKVRKTAAELRYGGGKEQQEALDRFGIKRPMRYLLFPGRVEQALSSNWFGQTGPSHSGLYKLRLQASGTRPPGGQPAHLSIGKQTSEETVEGLVEFDITSSEDTPQVYEFEVFLEMPTQLHFAVVATDVVDRRAGAAFRNALASRGGYIFTHSSETLLLNPNAPQMFDESGNGIFSTVILDWIEWEGPLVTEDEKSRRDGVLPPDDATPEVVAEHLRRFAENAWRRPVKMEELKDYLETYHVERGAGEKPADAFRIMLQSVLTSRNFIYLVEGEPDARQHLTDWELATRLSYFLWSSMPDDALFSAARDGNLSDERLEKEVDRMLSDDRINRFIDDFSRQWLQLHRVGMFPPDKKLYPAYDDWLETSMREEPVEYFREMLANNLPIEDFLDSQWTMANARLCDFYGLAEPKKDGFQRVSFNAEDHRGGLLTMGAVLGLTSDGTRHRPVHRGVWVSEAIFNRTPPSPPANVDPIEPVPPQGNKITIRDRIEAHAKNASCAACHRNIDPLGLAFDQYDAIGQWRTREHVPTGIGEDPPVDASGVMPDGRPFTDSEQFKQLLLDDREKVAQAFIEHLCTYALRRVLTVDDRDGVQAIVGEAKRHQYRVRDIVRSVALSDLIRKR</sequence>
<name>A0A5C6AWT0_9BACT</name>
<comment type="caution">
    <text evidence="7">The sequence shown here is derived from an EMBL/GenBank/DDBJ whole genome shotgun (WGS) entry which is preliminary data.</text>
</comment>
<dbReference type="Pfam" id="PF07624">
    <property type="entry name" value="PSD2"/>
    <property type="match status" value="1"/>
</dbReference>
<evidence type="ECO:0000259" key="1">
    <source>
        <dbReference type="Pfam" id="PF07624"/>
    </source>
</evidence>
<evidence type="ECO:0000259" key="2">
    <source>
        <dbReference type="Pfam" id="PF07626"/>
    </source>
</evidence>
<dbReference type="EMBL" id="SJPM01000001">
    <property type="protein sequence ID" value="TWU03526.1"/>
    <property type="molecule type" value="Genomic_DNA"/>
</dbReference>
<dbReference type="Proteomes" id="UP000316213">
    <property type="component" value="Unassembled WGS sequence"/>
</dbReference>
<dbReference type="Pfam" id="PF07631">
    <property type="entry name" value="PSD4"/>
    <property type="match status" value="1"/>
</dbReference>
<organism evidence="7 8">
    <name type="scientific">Neorhodopirellula pilleata</name>
    <dbReference type="NCBI Taxonomy" id="2714738"/>
    <lineage>
        <taxon>Bacteria</taxon>
        <taxon>Pseudomonadati</taxon>
        <taxon>Planctomycetota</taxon>
        <taxon>Planctomycetia</taxon>
        <taxon>Pirellulales</taxon>
        <taxon>Pirellulaceae</taxon>
        <taxon>Neorhodopirellula</taxon>
    </lineage>
</organism>
<protein>
    <submittedName>
        <fullName evidence="7">Planctomycete cytochrome C</fullName>
    </submittedName>
</protein>
<dbReference type="InterPro" id="IPR011429">
    <property type="entry name" value="Cyt_c_Planctomycete-type"/>
</dbReference>
<evidence type="ECO:0000259" key="4">
    <source>
        <dbReference type="Pfam" id="PF07631"/>
    </source>
</evidence>
<proteinExistence type="predicted"/>
<dbReference type="Pfam" id="PF07635">
    <property type="entry name" value="PSCyt1"/>
    <property type="match status" value="1"/>
</dbReference>
<dbReference type="RefSeq" id="WP_197167645.1">
    <property type="nucleotide sequence ID" value="NZ_SJPM01000001.1"/>
</dbReference>
<dbReference type="AlphaFoldDB" id="A0A5C6AWT0"/>
<keyword evidence="8" id="KW-1185">Reference proteome</keyword>